<dbReference type="Pfam" id="PF11967">
    <property type="entry name" value="RecO_N"/>
    <property type="match status" value="1"/>
</dbReference>
<dbReference type="GO" id="GO:0043590">
    <property type="term" value="C:bacterial nucleoid"/>
    <property type="evidence" value="ECO:0007669"/>
    <property type="project" value="TreeGrafter"/>
</dbReference>
<dbReference type="GO" id="GO:0006302">
    <property type="term" value="P:double-strand break repair"/>
    <property type="evidence" value="ECO:0007669"/>
    <property type="project" value="TreeGrafter"/>
</dbReference>
<dbReference type="PANTHER" id="PTHR33991">
    <property type="entry name" value="DNA REPAIR PROTEIN RECO"/>
    <property type="match status" value="1"/>
</dbReference>
<evidence type="ECO:0000256" key="1">
    <source>
        <dbReference type="ARBA" id="ARBA00022763"/>
    </source>
</evidence>
<dbReference type="SUPFAM" id="SSF57863">
    <property type="entry name" value="ArfGap/RecO-like zinc finger"/>
    <property type="match status" value="1"/>
</dbReference>
<accession>A0A3T0TUJ1</accession>
<keyword evidence="1" id="KW-0227">DNA damage</keyword>
<dbReference type="NCBIfam" id="TIGR00613">
    <property type="entry name" value="reco"/>
    <property type="match status" value="1"/>
</dbReference>
<proteinExistence type="predicted"/>
<name>A0A3T0TUJ1_9BACT</name>
<evidence type="ECO:0000313" key="6">
    <source>
        <dbReference type="Proteomes" id="UP000256585"/>
    </source>
</evidence>
<evidence type="ECO:0000259" key="4">
    <source>
        <dbReference type="Pfam" id="PF11967"/>
    </source>
</evidence>
<dbReference type="GO" id="GO:0006310">
    <property type="term" value="P:DNA recombination"/>
    <property type="evidence" value="ECO:0007669"/>
    <property type="project" value="UniProtKB-KW"/>
</dbReference>
<keyword evidence="2" id="KW-0233">DNA recombination</keyword>
<evidence type="ECO:0000313" key="5">
    <source>
        <dbReference type="EMBL" id="AZZ65626.1"/>
    </source>
</evidence>
<dbReference type="Proteomes" id="UP000256585">
    <property type="component" value="Chromosome"/>
</dbReference>
<dbReference type="Pfam" id="PF02565">
    <property type="entry name" value="RecO_C"/>
    <property type="match status" value="1"/>
</dbReference>
<gene>
    <name evidence="5" type="primary">recO</name>
    <name evidence="5" type="ORF">DMC14_002420</name>
</gene>
<reference evidence="5" key="1">
    <citation type="submission" date="2019-03" db="EMBL/GenBank/DDBJ databases">
        <title>Draft Sequence and Annotation of the Mycoplasma phocicerebrale Strain 1049T Genome.</title>
        <authorList>
            <person name="Frasca S.Jr."/>
            <person name="Kutish G.F."/>
            <person name="Castellanos Gell J."/>
            <person name="Michaels D.L."/>
            <person name="Brown D.R."/>
        </authorList>
    </citation>
    <scope>NUCLEOTIDE SEQUENCE</scope>
    <source>
        <strain evidence="5">1049</strain>
    </source>
</reference>
<dbReference type="EMBL" id="CP033058">
    <property type="protein sequence ID" value="AZZ65626.1"/>
    <property type="molecule type" value="Genomic_DNA"/>
</dbReference>
<evidence type="ECO:0000256" key="2">
    <source>
        <dbReference type="ARBA" id="ARBA00023172"/>
    </source>
</evidence>
<organism evidence="5 6">
    <name type="scientific">Metamycoplasma phocicerebrale</name>
    <dbReference type="NCBI Taxonomy" id="142649"/>
    <lineage>
        <taxon>Bacteria</taxon>
        <taxon>Bacillati</taxon>
        <taxon>Mycoplasmatota</taxon>
        <taxon>Mycoplasmoidales</taxon>
        <taxon>Metamycoplasmataceae</taxon>
        <taxon>Metamycoplasma</taxon>
    </lineage>
</organism>
<evidence type="ECO:0000256" key="3">
    <source>
        <dbReference type="ARBA" id="ARBA00023204"/>
    </source>
</evidence>
<dbReference type="AlphaFoldDB" id="A0A3T0TUJ1"/>
<dbReference type="KEGG" id="mphc:DMC14_002420"/>
<keyword evidence="3" id="KW-0234">DNA repair</keyword>
<dbReference type="PANTHER" id="PTHR33991:SF1">
    <property type="entry name" value="DNA REPAIR PROTEIN RECO"/>
    <property type="match status" value="1"/>
</dbReference>
<dbReference type="OrthoDB" id="404042at2"/>
<dbReference type="InterPro" id="IPR003717">
    <property type="entry name" value="RecO"/>
</dbReference>
<protein>
    <submittedName>
        <fullName evidence="5">DNA repair protein RecO</fullName>
    </submittedName>
</protein>
<feature type="domain" description="DNA replication/recombination mediator RecO N-terminal" evidence="4">
    <location>
        <begin position="7"/>
        <end position="85"/>
    </location>
</feature>
<keyword evidence="6" id="KW-1185">Reference proteome</keyword>
<dbReference type="InterPro" id="IPR022572">
    <property type="entry name" value="DNA_rep/recomb_RecO_N"/>
</dbReference>
<dbReference type="InterPro" id="IPR037278">
    <property type="entry name" value="ARFGAP/RecO"/>
</dbReference>
<sequence>MNMNLKEYETLGIVLDIKNTKENDGLVKVLLPNSIEYLYARGIQKAESKNRANLQILSLVNLEIINPKISTGIKTLKRATIIKSFPFNEILQDQYNTVKYFLNKQLRSNQLNSFMNFYLECLDNIEKYPNHTIDLFLLKIIEINGLKPIFNKCVECSNTENIIDFEFYKGGFLCSNHSKNNKSVEILRSLYWLNQGFNPFIKNVKDLEAKTIKIMLLDYLKNII</sequence>